<dbReference type="Pfam" id="PF01041">
    <property type="entry name" value="DegT_DnrJ_EryC1"/>
    <property type="match status" value="1"/>
</dbReference>
<dbReference type="Gene3D" id="3.40.640.10">
    <property type="entry name" value="Type I PLP-dependent aspartate aminotransferase-like (Major domain)"/>
    <property type="match status" value="1"/>
</dbReference>
<feature type="active site" description="Proton acceptor" evidence="3">
    <location>
        <position position="190"/>
    </location>
</feature>
<evidence type="ECO:0000313" key="7">
    <source>
        <dbReference type="Proteomes" id="UP000270620"/>
    </source>
</evidence>
<keyword evidence="6" id="KW-0032">Aminotransferase</keyword>
<accession>A0A3R9N507</accession>
<dbReference type="OrthoDB" id="9804264at2"/>
<dbReference type="Proteomes" id="UP000270620">
    <property type="component" value="Unassembled WGS sequence"/>
</dbReference>
<name>A0A3R9N507_9FLAO</name>
<dbReference type="InterPro" id="IPR000653">
    <property type="entry name" value="DegT/StrS_aminotransferase"/>
</dbReference>
<evidence type="ECO:0000256" key="1">
    <source>
        <dbReference type="ARBA" id="ARBA00022898"/>
    </source>
</evidence>
<reference evidence="6 7" key="1">
    <citation type="submission" date="2018-12" db="EMBL/GenBank/DDBJ databases">
        <title>Mangrovimonas spongiae sp. nov., a novel member of the genus Mangrovimonas isolated from marine sponge.</title>
        <authorList>
            <person name="Zhuang L."/>
            <person name="Luo L."/>
        </authorList>
    </citation>
    <scope>NUCLEOTIDE SEQUENCE [LARGE SCALE GENOMIC DNA]</scope>
    <source>
        <strain evidence="6 7">HN-E26</strain>
    </source>
</reference>
<dbReference type="Gene3D" id="3.90.1150.10">
    <property type="entry name" value="Aspartate Aminotransferase, domain 1"/>
    <property type="match status" value="1"/>
</dbReference>
<dbReference type="PANTHER" id="PTHR30244">
    <property type="entry name" value="TRANSAMINASE"/>
    <property type="match status" value="1"/>
</dbReference>
<dbReference type="PIRSF" id="PIRSF000390">
    <property type="entry name" value="PLP_StrS"/>
    <property type="match status" value="1"/>
</dbReference>
<comment type="caution">
    <text evidence="6">The sequence shown here is derived from an EMBL/GenBank/DDBJ whole genome shotgun (WGS) entry which is preliminary data.</text>
</comment>
<dbReference type="GO" id="GO:0008483">
    <property type="term" value="F:transaminase activity"/>
    <property type="evidence" value="ECO:0007669"/>
    <property type="project" value="UniProtKB-KW"/>
</dbReference>
<dbReference type="EMBL" id="RWBG01000004">
    <property type="protein sequence ID" value="RSK39166.1"/>
    <property type="molecule type" value="Genomic_DNA"/>
</dbReference>
<protein>
    <submittedName>
        <fullName evidence="6">DegT/DnrJ/EryC1/StrS family aminotransferase</fullName>
    </submittedName>
</protein>
<sequence>MIKFLDLHKVNQRFENEFQDVFSKFLNSGRYILGNEVAVFEANYAKYCGTKYCIGVSNGLDALTLLFQAYKVLGKLQEGDEVIVPANTYIASILAIINSGLKPVLVEPDIETFNIDIENIENAFSENTKAILAVHLYGQLANMEDVIAFAKKHGLLVLEDAAQAHGAVSKKGNKAGSLSDAAAFSFYPGKNLGALGDAGAVTTNHLDLAEVIRSLRNYGAEKKYVNQYLGFNMRLDELQAAILNVKLPSLDVDNARRQEIAKIYFSEIKNNKVKLPFVNSEKAHVYHLFVVRVNDRDGFINYLKQHHIETLIHYPIPPHKQQAMSSFSDKDLPITEAIHESVVSLPISPVMTDEEVSYVVKIVNTY</sequence>
<dbReference type="PANTHER" id="PTHR30244:SF36">
    <property type="entry name" value="3-OXO-GLUCOSE-6-PHOSPHATE:GLUTAMATE AMINOTRANSFERASE"/>
    <property type="match status" value="1"/>
</dbReference>
<dbReference type="InterPro" id="IPR015421">
    <property type="entry name" value="PyrdxlP-dep_Trfase_major"/>
</dbReference>
<dbReference type="SUPFAM" id="SSF53383">
    <property type="entry name" value="PLP-dependent transferases"/>
    <property type="match status" value="1"/>
</dbReference>
<keyword evidence="6" id="KW-0808">Transferase</keyword>
<dbReference type="GO" id="GO:0000271">
    <property type="term" value="P:polysaccharide biosynthetic process"/>
    <property type="evidence" value="ECO:0007669"/>
    <property type="project" value="TreeGrafter"/>
</dbReference>
<dbReference type="AlphaFoldDB" id="A0A3R9N507"/>
<gene>
    <name evidence="6" type="ORF">EJA19_09495</name>
</gene>
<organism evidence="6 7">
    <name type="scientific">Mangrovimonas spongiae</name>
    <dbReference type="NCBI Taxonomy" id="2494697"/>
    <lineage>
        <taxon>Bacteria</taxon>
        <taxon>Pseudomonadati</taxon>
        <taxon>Bacteroidota</taxon>
        <taxon>Flavobacteriia</taxon>
        <taxon>Flavobacteriales</taxon>
        <taxon>Flavobacteriaceae</taxon>
        <taxon>Mangrovimonas</taxon>
    </lineage>
</organism>
<dbReference type="CDD" id="cd00616">
    <property type="entry name" value="AHBA_syn"/>
    <property type="match status" value="1"/>
</dbReference>
<evidence type="ECO:0000256" key="5">
    <source>
        <dbReference type="RuleBase" id="RU004508"/>
    </source>
</evidence>
<dbReference type="InterPro" id="IPR015422">
    <property type="entry name" value="PyrdxlP-dep_Trfase_small"/>
</dbReference>
<evidence type="ECO:0000256" key="4">
    <source>
        <dbReference type="PIRSR" id="PIRSR000390-2"/>
    </source>
</evidence>
<comment type="similarity">
    <text evidence="2 5">Belongs to the DegT/DnrJ/EryC1 family.</text>
</comment>
<keyword evidence="7" id="KW-1185">Reference proteome</keyword>
<evidence type="ECO:0000256" key="3">
    <source>
        <dbReference type="PIRSR" id="PIRSR000390-1"/>
    </source>
</evidence>
<evidence type="ECO:0000256" key="2">
    <source>
        <dbReference type="ARBA" id="ARBA00037999"/>
    </source>
</evidence>
<proteinExistence type="inferred from homology"/>
<keyword evidence="1 4" id="KW-0663">Pyridoxal phosphate</keyword>
<dbReference type="RefSeq" id="WP_125468140.1">
    <property type="nucleotide sequence ID" value="NZ_RWBG01000004.1"/>
</dbReference>
<feature type="modified residue" description="N6-(pyridoxal phosphate)lysine" evidence="4">
    <location>
        <position position="190"/>
    </location>
</feature>
<evidence type="ECO:0000313" key="6">
    <source>
        <dbReference type="EMBL" id="RSK39166.1"/>
    </source>
</evidence>
<dbReference type="GO" id="GO:0030170">
    <property type="term" value="F:pyridoxal phosphate binding"/>
    <property type="evidence" value="ECO:0007669"/>
    <property type="project" value="TreeGrafter"/>
</dbReference>
<dbReference type="InterPro" id="IPR015424">
    <property type="entry name" value="PyrdxlP-dep_Trfase"/>
</dbReference>